<organism evidence="2 3">
    <name type="scientific">Planotetraspora thailandica</name>
    <dbReference type="NCBI Taxonomy" id="487172"/>
    <lineage>
        <taxon>Bacteria</taxon>
        <taxon>Bacillati</taxon>
        <taxon>Actinomycetota</taxon>
        <taxon>Actinomycetes</taxon>
        <taxon>Streptosporangiales</taxon>
        <taxon>Streptosporangiaceae</taxon>
        <taxon>Planotetraspora</taxon>
    </lineage>
</organism>
<dbReference type="AlphaFoldDB" id="A0A8J4DF02"/>
<evidence type="ECO:0008006" key="4">
    <source>
        <dbReference type="Google" id="ProtNLM"/>
    </source>
</evidence>
<evidence type="ECO:0000313" key="3">
    <source>
        <dbReference type="Proteomes" id="UP000605992"/>
    </source>
</evidence>
<feature type="region of interest" description="Disordered" evidence="1">
    <location>
        <begin position="85"/>
        <end position="121"/>
    </location>
</feature>
<dbReference type="Proteomes" id="UP000605992">
    <property type="component" value="Unassembled WGS sequence"/>
</dbReference>
<evidence type="ECO:0000256" key="1">
    <source>
        <dbReference type="SAM" id="MobiDB-lite"/>
    </source>
</evidence>
<evidence type="ECO:0000313" key="2">
    <source>
        <dbReference type="EMBL" id="GII59428.1"/>
    </source>
</evidence>
<proteinExistence type="predicted"/>
<gene>
    <name evidence="2" type="ORF">Pth03_78170</name>
</gene>
<dbReference type="EMBL" id="BOOR01000085">
    <property type="protein sequence ID" value="GII59428.1"/>
    <property type="molecule type" value="Genomic_DNA"/>
</dbReference>
<dbReference type="Pfam" id="PF13560">
    <property type="entry name" value="HTH_31"/>
    <property type="match status" value="1"/>
</dbReference>
<accession>A0A8J4DF02</accession>
<comment type="caution">
    <text evidence="2">The sequence shown here is derived from an EMBL/GenBank/DDBJ whole genome shotgun (WGS) entry which is preliminary data.</text>
</comment>
<protein>
    <recommendedName>
        <fullName evidence="4">HTH cro/C1-type domain-containing protein</fullName>
    </recommendedName>
</protein>
<reference evidence="2" key="1">
    <citation type="submission" date="2021-01" db="EMBL/GenBank/DDBJ databases">
        <title>Whole genome shotgun sequence of Planotetraspora thailandica NBRC 104271.</title>
        <authorList>
            <person name="Komaki H."/>
            <person name="Tamura T."/>
        </authorList>
    </citation>
    <scope>NUCLEOTIDE SEQUENCE</scope>
    <source>
        <strain evidence="2">NBRC 104271</strain>
    </source>
</reference>
<name>A0A8J4DF02_9ACTN</name>
<feature type="compositionally biased region" description="Basic residues" evidence="1">
    <location>
        <begin position="90"/>
        <end position="102"/>
    </location>
</feature>
<keyword evidence="3" id="KW-1185">Reference proteome</keyword>
<sequence length="224" mass="24723">MPRPERPIEGEGSVADLARELRRLRELADSPPYHQLADAVHVSKSVLAAAAAGYTCPSWEVTKKFVEACGGDPATVRGLWELAGAETRKSRASRRPRPRRKSSPKEAKPSPSPARSVVAPDPWRANTPAEYRYELRLLWRWADAPADMVLFRYRGDAGTWAGIARTTLYDALNPAKPGLPRLRTVEAIVSGCGADVEQWTNAWRSLRVTIYAEANPRPSESLPG</sequence>